<evidence type="ECO:0008006" key="3">
    <source>
        <dbReference type="Google" id="ProtNLM"/>
    </source>
</evidence>
<dbReference type="PANTHER" id="PTHR33233:SF14">
    <property type="entry name" value="ENDONUCLEASE_EXONUCLEASE_PHOSPHATASE"/>
    <property type="match status" value="1"/>
</dbReference>
<proteinExistence type="predicted"/>
<comment type="caution">
    <text evidence="1">The sequence shown here is derived from an EMBL/GenBank/DDBJ whole genome shotgun (WGS) entry which is preliminary data.</text>
</comment>
<dbReference type="AlphaFoldDB" id="A0A9Q1JEA6"/>
<reference evidence="1" key="1">
    <citation type="submission" date="2022-04" db="EMBL/GenBank/DDBJ databases">
        <title>Carnegiea gigantea Genome sequencing and assembly v2.</title>
        <authorList>
            <person name="Copetti D."/>
            <person name="Sanderson M.J."/>
            <person name="Burquez A."/>
            <person name="Wojciechowski M.F."/>
        </authorList>
    </citation>
    <scope>NUCLEOTIDE SEQUENCE</scope>
    <source>
        <strain evidence="1">SGP5-SGP5p</strain>
        <tissue evidence="1">Aerial part</tissue>
    </source>
</reference>
<keyword evidence="2" id="KW-1185">Reference proteome</keyword>
<protein>
    <recommendedName>
        <fullName evidence="3">DUF4283 domain-containing protein</fullName>
    </recommendedName>
</protein>
<evidence type="ECO:0000313" key="2">
    <source>
        <dbReference type="Proteomes" id="UP001153076"/>
    </source>
</evidence>
<dbReference type="EMBL" id="JAKOGI010004523">
    <property type="protein sequence ID" value="KAJ8419732.1"/>
    <property type="molecule type" value="Genomic_DNA"/>
</dbReference>
<organism evidence="1 2">
    <name type="scientific">Carnegiea gigantea</name>
    <dbReference type="NCBI Taxonomy" id="171969"/>
    <lineage>
        <taxon>Eukaryota</taxon>
        <taxon>Viridiplantae</taxon>
        <taxon>Streptophyta</taxon>
        <taxon>Embryophyta</taxon>
        <taxon>Tracheophyta</taxon>
        <taxon>Spermatophyta</taxon>
        <taxon>Magnoliopsida</taxon>
        <taxon>eudicotyledons</taxon>
        <taxon>Gunneridae</taxon>
        <taxon>Pentapetalae</taxon>
        <taxon>Caryophyllales</taxon>
        <taxon>Cactineae</taxon>
        <taxon>Cactaceae</taxon>
        <taxon>Cactoideae</taxon>
        <taxon>Echinocereeae</taxon>
        <taxon>Carnegiea</taxon>
    </lineage>
</organism>
<dbReference type="OrthoDB" id="1939300at2759"/>
<dbReference type="PANTHER" id="PTHR33233">
    <property type="entry name" value="ENDONUCLEASE/EXONUCLEASE/PHOSPHATASE"/>
    <property type="match status" value="1"/>
</dbReference>
<evidence type="ECO:0000313" key="1">
    <source>
        <dbReference type="EMBL" id="KAJ8419732.1"/>
    </source>
</evidence>
<accession>A0A9Q1JEA6</accession>
<dbReference type="Proteomes" id="UP001153076">
    <property type="component" value="Unassembled WGS sequence"/>
</dbReference>
<sequence length="218" mass="24608">MITLEEFPELGCQVSPIIAKKSRPNTQIERRTPSTYADMVNRGEGLSLMFVEAFIVNGTRCAKIEHQDVAAEIEFWNQAMICSVLGPNPLLGFINSFVRRIWNQHEIDKVVAACKGVYLDKEAVLSKGIYYFDHKPFIVKAWNENLEVDTNAISSLPIWYWGVETLSKLGSILGIPLKTDKPTMEKNYLNYAGLLINISLDGPFPEYVDYITDKGIVT</sequence>
<gene>
    <name evidence="1" type="ORF">Cgig2_013407</name>
</gene>
<name>A0A9Q1JEA6_9CARY</name>